<protein>
    <recommendedName>
        <fullName evidence="5">Lethal giant larvae (Lgl)-like C-terminal domain-containing protein</fullName>
    </recommendedName>
</protein>
<dbReference type="PANTHER" id="PTHR10241:SF25">
    <property type="entry name" value="TOMOSYN, ISOFORM C"/>
    <property type="match status" value="1"/>
</dbReference>
<feature type="domain" description="Lethal giant larvae (Lgl)-like C-terminal" evidence="5">
    <location>
        <begin position="653"/>
        <end position="1054"/>
    </location>
</feature>
<accession>M2QKJ1</accession>
<dbReference type="SUPFAM" id="SSF50978">
    <property type="entry name" value="WD40 repeat-like"/>
    <property type="match status" value="1"/>
</dbReference>
<dbReference type="Proteomes" id="UP000016930">
    <property type="component" value="Unassembled WGS sequence"/>
</dbReference>
<evidence type="ECO:0000256" key="2">
    <source>
        <dbReference type="ARBA" id="ARBA00022483"/>
    </source>
</evidence>
<dbReference type="Pfam" id="PF00400">
    <property type="entry name" value="WD40"/>
    <property type="match status" value="1"/>
</dbReference>
<dbReference type="InterPro" id="IPR036322">
    <property type="entry name" value="WD40_repeat_dom_sf"/>
</dbReference>
<dbReference type="EMBL" id="KB445810">
    <property type="protein sequence ID" value="EMD32655.1"/>
    <property type="molecule type" value="Genomic_DNA"/>
</dbReference>
<dbReference type="GO" id="GO:0045159">
    <property type="term" value="F:myosin II binding"/>
    <property type="evidence" value="ECO:0007669"/>
    <property type="project" value="TreeGrafter"/>
</dbReference>
<feature type="repeat" description="WD" evidence="3">
    <location>
        <begin position="242"/>
        <end position="283"/>
    </location>
</feature>
<dbReference type="PANTHER" id="PTHR10241">
    <property type="entry name" value="LETHAL 2 GIANT LARVAE PROTEIN"/>
    <property type="match status" value="1"/>
</dbReference>
<dbReference type="InterPro" id="IPR013905">
    <property type="entry name" value="Lgl_C_dom"/>
</dbReference>
<evidence type="ECO:0000256" key="4">
    <source>
        <dbReference type="SAM" id="MobiDB-lite"/>
    </source>
</evidence>
<evidence type="ECO:0000313" key="7">
    <source>
        <dbReference type="Proteomes" id="UP000016930"/>
    </source>
</evidence>
<proteinExistence type="inferred from homology"/>
<dbReference type="PROSITE" id="PS50082">
    <property type="entry name" value="WD_REPEATS_2"/>
    <property type="match status" value="1"/>
</dbReference>
<dbReference type="STRING" id="914234.M2QKJ1"/>
<dbReference type="HOGENOM" id="CLU_005737_1_0_1"/>
<evidence type="ECO:0000313" key="6">
    <source>
        <dbReference type="EMBL" id="EMD32655.1"/>
    </source>
</evidence>
<dbReference type="OrthoDB" id="19944at2759"/>
<name>M2QKJ1_CERS8</name>
<comment type="similarity">
    <text evidence="1">Belongs to the WD repeat L(2)GL family.</text>
</comment>
<dbReference type="Pfam" id="PF08596">
    <property type="entry name" value="Lgl_C"/>
    <property type="match status" value="1"/>
</dbReference>
<keyword evidence="2" id="KW-0268">Exocytosis</keyword>
<feature type="region of interest" description="Disordered" evidence="4">
    <location>
        <begin position="1051"/>
        <end position="1089"/>
    </location>
</feature>
<dbReference type="GO" id="GO:0005886">
    <property type="term" value="C:plasma membrane"/>
    <property type="evidence" value="ECO:0007669"/>
    <property type="project" value="TreeGrafter"/>
</dbReference>
<dbReference type="GO" id="GO:0006893">
    <property type="term" value="P:Golgi to plasma membrane transport"/>
    <property type="evidence" value="ECO:0007669"/>
    <property type="project" value="TreeGrafter"/>
</dbReference>
<dbReference type="CDD" id="cd15873">
    <property type="entry name" value="R-SNARE_STXBP5_6"/>
    <property type="match status" value="1"/>
</dbReference>
<sequence>MFSFKNDKDYADLSLELSDQTDWRVETLKSFNHHFDITALAVDSVSGLFAVGTARGNIYIYGSPGVECRLSITDPPGTKVRLLQFAISASKLLCVDDHDRLHIWDLAAAGKPKLQKIVNFPRPVNCITVSPSHTHAFVALSTGEIKTYDLLCLRTSSYGVQNLWAAHEDRMMASGSPLPSLPGSSIIIDVVVHPRALNLVFVAHAGGVILYDLKEQRSSRTFELVNTPGAPGGGGYHAPDIMTHRRPSVSALAVHPSGHLLCAGHSDGSLAFWALDDEDRPLLVRTLDSADDEDVNMVDAVRLEAARANPHLARMPAREPVFKLAWSGFPNTSDPRGGVTVLTVLGGLLHGVATGVTALLLPALAPPAPPQASPRTSSQAIAQSFIHPQTRSAMRECLLPRDVYTYPTLGVPQDFLLVPHSNPHFAGAYDPQAILLLSESGMDMFGETRSLEAFEFPPPSFGEFLKHSTSEHSVQAVDIESEDPHAALGQELAETLQSLSLARDPRLLGLPFTLSGVLGSTLVRVAKDAYQILASDEGRGSGHTMLRMEGGMAWAEDAGGEMKMMRYQPHRLLITYHPDYRVCFQDFSPQLLVGQGPGTPLQHPFPLLLPALTIELTPLLIDPLLGLVQSSNSTSATSRIRGDQPEPEEDPTIAFVRFAPESHECVVVLSNGAVVLFKLGAGDDAGYIPDAKDLFDEELIHLQHVRVRSGLRFRPFIGIKPRMGQVSACAISNIGFLAVAYTSGVLLILDLRGPKIILRRVHSDKSVLHRHGERDPFALLTWTVCSTSTDPAPRIRLIATVASGATTLYTIARSEDGAWNAVASTHTVEAAQRPVPGGSAVLDAKTGARIHASRDGLAAALRIAQHDVAEGETAEGHKRTVWVSAGAKGARCIANLTGERIAKTDWSSKAGAVLQTKVIEKNGSSVLVAFTDHQEALVYSLPFLELLQTLQLPPSFAPPFTPDDSGDAVSHALHPSGLARSTHLYTLFGTRRTSAYATPVIDLMHGRGTVPPHPQPVSLIPTSVISSWLGYLAGQGAMTGEQIDALLAGPDRPVPPPVAIQRPHRPPPTERANMSESPSGANATAAPMSSGVGDMYNRLGDALAERGQMLGDLQESFDSLEQGSKRMLSQAKTLAAQQSAKRWFNF</sequence>
<evidence type="ECO:0000256" key="3">
    <source>
        <dbReference type="PROSITE-ProRule" id="PRU00221"/>
    </source>
</evidence>
<dbReference type="AlphaFoldDB" id="M2QKJ1"/>
<evidence type="ECO:0000256" key="1">
    <source>
        <dbReference type="ARBA" id="ARBA00008070"/>
    </source>
</evidence>
<dbReference type="GO" id="GO:0005096">
    <property type="term" value="F:GTPase activator activity"/>
    <property type="evidence" value="ECO:0007669"/>
    <property type="project" value="TreeGrafter"/>
</dbReference>
<dbReference type="GO" id="GO:0006887">
    <property type="term" value="P:exocytosis"/>
    <property type="evidence" value="ECO:0007669"/>
    <property type="project" value="UniProtKB-KW"/>
</dbReference>
<dbReference type="InterPro" id="IPR001680">
    <property type="entry name" value="WD40_rpt"/>
</dbReference>
<gene>
    <name evidence="6" type="ORF">CERSUDRAFT_118683</name>
</gene>
<keyword evidence="7" id="KW-1185">Reference proteome</keyword>
<dbReference type="GO" id="GO:0005737">
    <property type="term" value="C:cytoplasm"/>
    <property type="evidence" value="ECO:0007669"/>
    <property type="project" value="TreeGrafter"/>
</dbReference>
<dbReference type="GO" id="GO:0019905">
    <property type="term" value="F:syntaxin binding"/>
    <property type="evidence" value="ECO:0007669"/>
    <property type="project" value="TreeGrafter"/>
</dbReference>
<feature type="compositionally biased region" description="Polar residues" evidence="4">
    <location>
        <begin position="1072"/>
        <end position="1082"/>
    </location>
</feature>
<dbReference type="Gene3D" id="2.130.10.10">
    <property type="entry name" value="YVTN repeat-like/Quinoprotein amine dehydrogenase"/>
    <property type="match status" value="1"/>
</dbReference>
<evidence type="ECO:0000259" key="5">
    <source>
        <dbReference type="Pfam" id="PF08596"/>
    </source>
</evidence>
<dbReference type="InterPro" id="IPR015943">
    <property type="entry name" value="WD40/YVTN_repeat-like_dom_sf"/>
</dbReference>
<keyword evidence="3" id="KW-0853">WD repeat</keyword>
<reference evidence="6 7" key="1">
    <citation type="journal article" date="2012" name="Proc. Natl. Acad. Sci. U.S.A.">
        <title>Comparative genomics of Ceriporiopsis subvermispora and Phanerochaete chrysosporium provide insight into selective ligninolysis.</title>
        <authorList>
            <person name="Fernandez-Fueyo E."/>
            <person name="Ruiz-Duenas F.J."/>
            <person name="Ferreira P."/>
            <person name="Floudas D."/>
            <person name="Hibbett D.S."/>
            <person name="Canessa P."/>
            <person name="Larrondo L.F."/>
            <person name="James T.Y."/>
            <person name="Seelenfreund D."/>
            <person name="Lobos S."/>
            <person name="Polanco R."/>
            <person name="Tello M."/>
            <person name="Honda Y."/>
            <person name="Watanabe T."/>
            <person name="Watanabe T."/>
            <person name="Ryu J.S."/>
            <person name="Kubicek C.P."/>
            <person name="Schmoll M."/>
            <person name="Gaskell J."/>
            <person name="Hammel K.E."/>
            <person name="St John F.J."/>
            <person name="Vanden Wymelenberg A."/>
            <person name="Sabat G."/>
            <person name="Splinter BonDurant S."/>
            <person name="Syed K."/>
            <person name="Yadav J.S."/>
            <person name="Doddapaneni H."/>
            <person name="Subramanian V."/>
            <person name="Lavin J.L."/>
            <person name="Oguiza J.A."/>
            <person name="Perez G."/>
            <person name="Pisabarro A.G."/>
            <person name="Ramirez L."/>
            <person name="Santoyo F."/>
            <person name="Master E."/>
            <person name="Coutinho P.M."/>
            <person name="Henrissat B."/>
            <person name="Lombard V."/>
            <person name="Magnuson J.K."/>
            <person name="Kuees U."/>
            <person name="Hori C."/>
            <person name="Igarashi K."/>
            <person name="Samejima M."/>
            <person name="Held B.W."/>
            <person name="Barry K.W."/>
            <person name="LaButti K.M."/>
            <person name="Lapidus A."/>
            <person name="Lindquist E.A."/>
            <person name="Lucas S.M."/>
            <person name="Riley R."/>
            <person name="Salamov A.A."/>
            <person name="Hoffmeister D."/>
            <person name="Schwenk D."/>
            <person name="Hadar Y."/>
            <person name="Yarden O."/>
            <person name="de Vries R.P."/>
            <person name="Wiebenga A."/>
            <person name="Stenlid J."/>
            <person name="Eastwood D."/>
            <person name="Grigoriev I.V."/>
            <person name="Berka R.M."/>
            <person name="Blanchette R.A."/>
            <person name="Kersten P."/>
            <person name="Martinez A.T."/>
            <person name="Vicuna R."/>
            <person name="Cullen D."/>
        </authorList>
    </citation>
    <scope>NUCLEOTIDE SEQUENCE [LARGE SCALE GENOMIC DNA]</scope>
    <source>
        <strain evidence="6 7">B</strain>
    </source>
</reference>
<dbReference type="SMART" id="SM00320">
    <property type="entry name" value="WD40"/>
    <property type="match status" value="6"/>
</dbReference>
<organism evidence="6 7">
    <name type="scientific">Ceriporiopsis subvermispora (strain B)</name>
    <name type="common">White-rot fungus</name>
    <name type="synonym">Gelatoporia subvermispora</name>
    <dbReference type="NCBI Taxonomy" id="914234"/>
    <lineage>
        <taxon>Eukaryota</taxon>
        <taxon>Fungi</taxon>
        <taxon>Dikarya</taxon>
        <taxon>Basidiomycota</taxon>
        <taxon>Agaricomycotina</taxon>
        <taxon>Agaricomycetes</taxon>
        <taxon>Polyporales</taxon>
        <taxon>Gelatoporiaceae</taxon>
        <taxon>Gelatoporia</taxon>
    </lineage>
</organism>